<gene>
    <name evidence="2" type="ORF">ATL45_2528</name>
    <name evidence="3" type="ORF">SAMN05421805_103144</name>
</gene>
<dbReference type="RefSeq" id="WP_093150276.1">
    <property type="nucleotide sequence ID" value="NZ_FOUP01000003.1"/>
</dbReference>
<dbReference type="EMBL" id="FOUP01000003">
    <property type="protein sequence ID" value="SFN18752.1"/>
    <property type="molecule type" value="Genomic_DNA"/>
</dbReference>
<dbReference type="Proteomes" id="UP000270697">
    <property type="component" value="Unassembled WGS sequence"/>
</dbReference>
<evidence type="ECO:0000313" key="3">
    <source>
        <dbReference type="EMBL" id="SFN18752.1"/>
    </source>
</evidence>
<dbReference type="AlphaFoldDB" id="A0A1I4WZE7"/>
<name>A0A1I4WZE7_9PSEU</name>
<proteinExistence type="predicted"/>
<reference evidence="3 4" key="1">
    <citation type="submission" date="2016-10" db="EMBL/GenBank/DDBJ databases">
        <authorList>
            <person name="de Groot N.N."/>
        </authorList>
    </citation>
    <scope>NUCLEOTIDE SEQUENCE [LARGE SCALE GENOMIC DNA]</scope>
    <source>
        <strain evidence="3 4">CPCC 201259</strain>
    </source>
</reference>
<dbReference type="PROSITE" id="PS51674">
    <property type="entry name" value="4FE4S_WBL"/>
    <property type="match status" value="1"/>
</dbReference>
<evidence type="ECO:0000259" key="1">
    <source>
        <dbReference type="PROSITE" id="PS51674"/>
    </source>
</evidence>
<reference evidence="2 5" key="2">
    <citation type="submission" date="2018-10" db="EMBL/GenBank/DDBJ databases">
        <title>Sequencing the genomes of 1000 actinobacteria strains.</title>
        <authorList>
            <person name="Klenk H.-P."/>
        </authorList>
    </citation>
    <scope>NUCLEOTIDE SEQUENCE [LARGE SCALE GENOMIC DNA]</scope>
    <source>
        <strain evidence="2 5">DSM 45119</strain>
    </source>
</reference>
<dbReference type="STRING" id="455193.SAMN05421805_103144"/>
<dbReference type="EMBL" id="RBXX01000002">
    <property type="protein sequence ID" value="RKT84218.1"/>
    <property type="molecule type" value="Genomic_DNA"/>
</dbReference>
<dbReference type="Pfam" id="PF02467">
    <property type="entry name" value="Whib"/>
    <property type="match status" value="1"/>
</dbReference>
<accession>A0A1I4WZE7</accession>
<dbReference type="OrthoDB" id="3700548at2"/>
<feature type="domain" description="4Fe-4S Wbl-type" evidence="1">
    <location>
        <begin position="33"/>
        <end position="100"/>
    </location>
</feature>
<protein>
    <submittedName>
        <fullName evidence="3">Transcription factor WhiB</fullName>
    </submittedName>
</protein>
<sequence>MADGPDLCALWWSLFARRLWGAGARPEWHDEAACADQPELFYSKSGKWAHNVEDARKVCNACPVRTECLRDVIGWESARSMPSAAIAGVAGGMTAEERKTLYSRFKVKPSGRPPRSPKNPQ</sequence>
<evidence type="ECO:0000313" key="2">
    <source>
        <dbReference type="EMBL" id="RKT84218.1"/>
    </source>
</evidence>
<dbReference type="Proteomes" id="UP000199398">
    <property type="component" value="Unassembled WGS sequence"/>
</dbReference>
<dbReference type="InterPro" id="IPR034768">
    <property type="entry name" value="4FE4S_WBL"/>
</dbReference>
<evidence type="ECO:0000313" key="4">
    <source>
        <dbReference type="Proteomes" id="UP000199398"/>
    </source>
</evidence>
<keyword evidence="5" id="KW-1185">Reference proteome</keyword>
<evidence type="ECO:0000313" key="5">
    <source>
        <dbReference type="Proteomes" id="UP000270697"/>
    </source>
</evidence>
<organism evidence="3 4">
    <name type="scientific">Saccharopolyspora antimicrobica</name>
    <dbReference type="NCBI Taxonomy" id="455193"/>
    <lineage>
        <taxon>Bacteria</taxon>
        <taxon>Bacillati</taxon>
        <taxon>Actinomycetota</taxon>
        <taxon>Actinomycetes</taxon>
        <taxon>Pseudonocardiales</taxon>
        <taxon>Pseudonocardiaceae</taxon>
        <taxon>Saccharopolyspora</taxon>
    </lineage>
</organism>